<evidence type="ECO:0000313" key="1">
    <source>
        <dbReference type="EMBL" id="KAK4647043.1"/>
    </source>
</evidence>
<dbReference type="GeneID" id="87891256"/>
<protein>
    <submittedName>
        <fullName evidence="1">Uncharacterized protein</fullName>
    </submittedName>
</protein>
<keyword evidence="2" id="KW-1185">Reference proteome</keyword>
<sequence length="169" mass="19308">MRPPTVNILSLTNLPEWIYVLDLGTDLSRDCYVPVLNCDPANVVGKILDAGECGNCWKAHRRVFCARDTENYISRRHRQFGPAAFWERFRSGEPRIMAGILDVLEFDKLLQGQECRPHLWIEEWKCGVFDELSRKCGMLLHQSGSLEVIALIVFVSTKQGICTILTRGR</sequence>
<comment type="caution">
    <text evidence="1">The sequence shown here is derived from an EMBL/GenBank/DDBJ whole genome shotgun (WGS) entry which is preliminary data.</text>
</comment>
<dbReference type="EMBL" id="JAFFGZ010000002">
    <property type="protein sequence ID" value="KAK4647043.1"/>
    <property type="molecule type" value="Genomic_DNA"/>
</dbReference>
<reference evidence="1 2" key="1">
    <citation type="journal article" date="2023" name="bioRxiv">
        <title>High-quality genome assemblies of four members of thePodospora anserinaspecies complex.</title>
        <authorList>
            <person name="Ament-Velasquez S.L."/>
            <person name="Vogan A.A."/>
            <person name="Wallerman O."/>
            <person name="Hartmann F."/>
            <person name="Gautier V."/>
            <person name="Silar P."/>
            <person name="Giraud T."/>
            <person name="Johannesson H."/>
        </authorList>
    </citation>
    <scope>NUCLEOTIDE SEQUENCE [LARGE SCALE GENOMIC DNA]</scope>
    <source>
        <strain evidence="1 2">CBS 112042</strain>
    </source>
</reference>
<name>A0ABR0FSW2_9PEZI</name>
<dbReference type="Proteomes" id="UP001322138">
    <property type="component" value="Unassembled WGS sequence"/>
</dbReference>
<dbReference type="RefSeq" id="XP_062736019.1">
    <property type="nucleotide sequence ID" value="XM_062872154.1"/>
</dbReference>
<accession>A0ABR0FSW2</accession>
<proteinExistence type="predicted"/>
<gene>
    <name evidence="1" type="ORF">QC761_0025220</name>
</gene>
<organism evidence="1 2">
    <name type="scientific">Podospora bellae-mahoneyi</name>
    <dbReference type="NCBI Taxonomy" id="2093777"/>
    <lineage>
        <taxon>Eukaryota</taxon>
        <taxon>Fungi</taxon>
        <taxon>Dikarya</taxon>
        <taxon>Ascomycota</taxon>
        <taxon>Pezizomycotina</taxon>
        <taxon>Sordariomycetes</taxon>
        <taxon>Sordariomycetidae</taxon>
        <taxon>Sordariales</taxon>
        <taxon>Podosporaceae</taxon>
        <taxon>Podospora</taxon>
    </lineage>
</organism>
<evidence type="ECO:0000313" key="2">
    <source>
        <dbReference type="Proteomes" id="UP001322138"/>
    </source>
</evidence>